<evidence type="ECO:0000313" key="2">
    <source>
        <dbReference type="Proteomes" id="UP000503313"/>
    </source>
</evidence>
<dbReference type="AlphaFoldDB" id="A0AAE7BF50"/>
<dbReference type="RefSeq" id="WP_129010419.1">
    <property type="nucleotide sequence ID" value="NZ_CP053835.1"/>
</dbReference>
<dbReference type="InterPro" id="IPR007485">
    <property type="entry name" value="LPS_assembly_LptE"/>
</dbReference>
<dbReference type="Proteomes" id="UP000503313">
    <property type="component" value="Chromosome"/>
</dbReference>
<proteinExistence type="predicted"/>
<evidence type="ECO:0000313" key="1">
    <source>
        <dbReference type="EMBL" id="QKF76599.1"/>
    </source>
</evidence>
<sequence length="174" mass="19795">MYISKNLLFFVFTISLAFLFNACGYKPSSYYAKKEMDGNVFVKLDVSLEDPKNSVLVKDAVNKILIQKLDSKLVNDEKDADVIMNLGINSVRISTLQYDKEGYNKLYKAEVVIKINYYRKDDGKRKSFTVDGEYDFAIDKDTTITDTNRFEAITNASSKAVDEILSKIAVSSFR</sequence>
<organism evidence="1 2">
    <name type="scientific">Arcobacter defluvii</name>
    <dbReference type="NCBI Taxonomy" id="873191"/>
    <lineage>
        <taxon>Bacteria</taxon>
        <taxon>Pseudomonadati</taxon>
        <taxon>Campylobacterota</taxon>
        <taxon>Epsilonproteobacteria</taxon>
        <taxon>Campylobacterales</taxon>
        <taxon>Arcobacteraceae</taxon>
        <taxon>Arcobacter</taxon>
    </lineage>
</organism>
<dbReference type="Pfam" id="PF04390">
    <property type="entry name" value="LptE"/>
    <property type="match status" value="1"/>
</dbReference>
<dbReference type="KEGG" id="adz:ADFLV_0541"/>
<dbReference type="GO" id="GO:0019867">
    <property type="term" value="C:outer membrane"/>
    <property type="evidence" value="ECO:0007669"/>
    <property type="project" value="InterPro"/>
</dbReference>
<name>A0AAE7BF50_9BACT</name>
<gene>
    <name evidence="1" type="primary">lptE</name>
    <name evidence="1" type="ORF">ADFLV_0541</name>
</gene>
<keyword evidence="2" id="KW-1185">Reference proteome</keyword>
<reference evidence="1 2" key="1">
    <citation type="submission" date="2020-05" db="EMBL/GenBank/DDBJ databases">
        <title>Complete genome sequencing of Campylobacter and Arcobacter type strains.</title>
        <authorList>
            <person name="Miller W.G."/>
            <person name="Yee E."/>
        </authorList>
    </citation>
    <scope>NUCLEOTIDE SEQUENCE [LARGE SCALE GENOMIC DNA]</scope>
    <source>
        <strain evidence="1 2">LMG 25694</strain>
    </source>
</reference>
<dbReference type="GO" id="GO:0043165">
    <property type="term" value="P:Gram-negative-bacterium-type cell outer membrane assembly"/>
    <property type="evidence" value="ECO:0007669"/>
    <property type="project" value="InterPro"/>
</dbReference>
<dbReference type="EMBL" id="CP053835">
    <property type="protein sequence ID" value="QKF76599.1"/>
    <property type="molecule type" value="Genomic_DNA"/>
</dbReference>
<protein>
    <submittedName>
        <fullName evidence="1">Lipooligosaccharide transport system, OM translocon component LptE</fullName>
    </submittedName>
</protein>
<accession>A0AAE7BF50</accession>